<dbReference type="EMBL" id="JAPYKO010000039">
    <property type="protein sequence ID" value="MEI9406576.1"/>
    <property type="molecule type" value="Genomic_DNA"/>
</dbReference>
<dbReference type="Proteomes" id="UP001366503">
    <property type="component" value="Unassembled WGS sequence"/>
</dbReference>
<sequence length="48" mass="5518">MELAAHIFAGVWGACVLAAVWYFSTHSSPPVAESKEQRELREWLDNQW</sequence>
<gene>
    <name evidence="1" type="ORF">O7A05_31110</name>
</gene>
<keyword evidence="2" id="KW-1185">Reference proteome</keyword>
<evidence type="ECO:0000313" key="2">
    <source>
        <dbReference type="Proteomes" id="UP001366503"/>
    </source>
</evidence>
<comment type="caution">
    <text evidence="1">The sequence shown here is derived from an EMBL/GenBank/DDBJ whole genome shotgun (WGS) entry which is preliminary data.</text>
</comment>
<reference evidence="1 2" key="1">
    <citation type="submission" date="2022-12" db="EMBL/GenBank/DDBJ databases">
        <authorList>
            <person name="Muema E."/>
        </authorList>
    </citation>
    <scope>NUCLEOTIDE SEQUENCE [LARGE SCALE GENOMIC DNA]</scope>
    <source>
        <strain evidence="2">1330</strain>
    </source>
</reference>
<proteinExistence type="predicted"/>
<dbReference type="RefSeq" id="WP_337097111.1">
    <property type="nucleotide sequence ID" value="NZ_JAPYKO010000039.1"/>
</dbReference>
<evidence type="ECO:0000313" key="1">
    <source>
        <dbReference type="EMBL" id="MEI9406576.1"/>
    </source>
</evidence>
<protein>
    <submittedName>
        <fullName evidence="1">Uncharacterized protein</fullName>
    </submittedName>
</protein>
<organism evidence="1 2">
    <name type="scientific">Mesorhizobium argentiipisi</name>
    <dbReference type="NCBI Taxonomy" id="3015175"/>
    <lineage>
        <taxon>Bacteria</taxon>
        <taxon>Pseudomonadati</taxon>
        <taxon>Pseudomonadota</taxon>
        <taxon>Alphaproteobacteria</taxon>
        <taxon>Hyphomicrobiales</taxon>
        <taxon>Phyllobacteriaceae</taxon>
        <taxon>Mesorhizobium</taxon>
    </lineage>
</organism>
<name>A0ABU8KLJ8_9HYPH</name>
<accession>A0ABU8KLJ8</accession>